<evidence type="ECO:0000259" key="2">
    <source>
        <dbReference type="PROSITE" id="PS50234"/>
    </source>
</evidence>
<feature type="signal peptide" evidence="1">
    <location>
        <begin position="1"/>
        <end position="20"/>
    </location>
</feature>
<dbReference type="PANTHER" id="PTHR10166">
    <property type="entry name" value="VOLTAGE-DEPENDENT CALCIUM CHANNEL SUBUNIT ALPHA-2/DELTA-RELATED"/>
    <property type="match status" value="1"/>
</dbReference>
<dbReference type="InterPro" id="IPR036465">
    <property type="entry name" value="vWFA_dom_sf"/>
</dbReference>
<dbReference type="Pfam" id="PF00092">
    <property type="entry name" value="VWA"/>
    <property type="match status" value="1"/>
</dbReference>
<dbReference type="InterPro" id="IPR022156">
    <property type="entry name" value="Uncharacterised_YfbK_N"/>
</dbReference>
<organism evidence="3 4">
    <name type="scientific">Danxiaibacter flavus</name>
    <dbReference type="NCBI Taxonomy" id="3049108"/>
    <lineage>
        <taxon>Bacteria</taxon>
        <taxon>Pseudomonadati</taxon>
        <taxon>Bacteroidota</taxon>
        <taxon>Chitinophagia</taxon>
        <taxon>Chitinophagales</taxon>
        <taxon>Chitinophagaceae</taxon>
        <taxon>Danxiaibacter</taxon>
    </lineage>
</organism>
<dbReference type="PROSITE" id="PS50234">
    <property type="entry name" value="VWFA"/>
    <property type="match status" value="1"/>
</dbReference>
<proteinExistence type="predicted"/>
<evidence type="ECO:0000313" key="3">
    <source>
        <dbReference type="EMBL" id="MEX6687626.1"/>
    </source>
</evidence>
<feature type="chain" id="PRO_5046004284" evidence="1">
    <location>
        <begin position="21"/>
        <end position="585"/>
    </location>
</feature>
<dbReference type="PROSITE" id="PS00108">
    <property type="entry name" value="PROTEIN_KINASE_ST"/>
    <property type="match status" value="1"/>
</dbReference>
<protein>
    <submittedName>
        <fullName evidence="3">von Willebrand factor type A domain-containing protein</fullName>
    </submittedName>
</protein>
<evidence type="ECO:0000256" key="1">
    <source>
        <dbReference type="SAM" id="SignalP"/>
    </source>
</evidence>
<dbReference type="InterPro" id="IPR002035">
    <property type="entry name" value="VWF_A"/>
</dbReference>
<sequence>MKKIQLAILLGLFISSGLQAQYYLRGEVHDEEGKIMPNVRINLISKGGMLFYTGTAGTFGIPLSTRRDTIVLRFDKYEEIRQQVEADKFQSFSLKPLKPVTVAHRLSSQTKNLSNQVINRSYYNNETYNTLVENSFVNADKFPETGFALFTDRASYSNIRRFLNMNEKVPPDAVRIEEMLNYFQFATGDKAASDSLFSYSSKLTTSPWDENKQLLYINLQAPKIKTDNVEPTNFVFLIDVSGSMDKENRLPLIQTGLKLLVQNLRAKDSVSIVVYGGNVGIKLQPTSGAEKKKIVDVIDGLVADGDTPGEAAIKTAYDLAKRSYNAHGNNRVILATDGDFNVGQSSEDELEKLITNKRQEGIYLTCLGVGMGNYKDSKLETLAKKGNGNFAYIDNYQEIEKVLIEEFTKTVYTVANEASMNVCFNPSLVKSYRLIGYNNKIEAISDTSSNLEGGTVGSGHSIVALFEITKWDGVDESTWNESENVASIHLQFKPCRAKYFVHQDFKCTNTLIDNTDAKSCEKLATVIVMFGQLLKQSPYAEYTWNDLLRLSSLYVDRKSTSEKELVAMIEKANKIYTAKKKKKLF</sequence>
<dbReference type="CDD" id="cd01465">
    <property type="entry name" value="vWA_subgroup"/>
    <property type="match status" value="1"/>
</dbReference>
<dbReference type="InterPro" id="IPR051173">
    <property type="entry name" value="Ca_channel_alpha-2/delta"/>
</dbReference>
<dbReference type="SMART" id="SM00327">
    <property type="entry name" value="VWA"/>
    <property type="match status" value="1"/>
</dbReference>
<dbReference type="Proteomes" id="UP001560573">
    <property type="component" value="Unassembled WGS sequence"/>
</dbReference>
<keyword evidence="1" id="KW-0732">Signal</keyword>
<dbReference type="Pfam" id="PF12034">
    <property type="entry name" value="YfbK_C"/>
    <property type="match status" value="1"/>
</dbReference>
<keyword evidence="4" id="KW-1185">Reference proteome</keyword>
<dbReference type="RefSeq" id="WP_369329031.1">
    <property type="nucleotide sequence ID" value="NZ_JAULBC010000002.1"/>
</dbReference>
<feature type="domain" description="VWFA" evidence="2">
    <location>
        <begin position="233"/>
        <end position="407"/>
    </location>
</feature>
<dbReference type="EMBL" id="JAULBC010000002">
    <property type="protein sequence ID" value="MEX6687626.1"/>
    <property type="molecule type" value="Genomic_DNA"/>
</dbReference>
<accession>A0ABV3ZCM8</accession>
<reference evidence="3 4" key="1">
    <citation type="submission" date="2023-07" db="EMBL/GenBank/DDBJ databases">
        <authorList>
            <person name="Lian W.-H."/>
        </authorList>
    </citation>
    <scope>NUCLEOTIDE SEQUENCE [LARGE SCALE GENOMIC DNA]</scope>
    <source>
        <strain evidence="3 4">SYSU DXS3180</strain>
    </source>
</reference>
<dbReference type="InterPro" id="IPR021908">
    <property type="entry name" value="YfbK_C"/>
</dbReference>
<evidence type="ECO:0000313" key="4">
    <source>
        <dbReference type="Proteomes" id="UP001560573"/>
    </source>
</evidence>
<gene>
    <name evidence="3" type="ORF">QTN47_08995</name>
</gene>
<dbReference type="Gene3D" id="3.40.50.410">
    <property type="entry name" value="von Willebrand factor, type A domain"/>
    <property type="match status" value="1"/>
</dbReference>
<comment type="caution">
    <text evidence="3">The sequence shown here is derived from an EMBL/GenBank/DDBJ whole genome shotgun (WGS) entry which is preliminary data.</text>
</comment>
<dbReference type="PANTHER" id="PTHR10166:SF37">
    <property type="entry name" value="STOLID, ISOFORM H"/>
    <property type="match status" value="1"/>
</dbReference>
<name>A0ABV3ZCM8_9BACT</name>
<dbReference type="SUPFAM" id="SSF53300">
    <property type="entry name" value="vWA-like"/>
    <property type="match status" value="1"/>
</dbReference>
<dbReference type="InterPro" id="IPR008271">
    <property type="entry name" value="Ser/Thr_kinase_AS"/>
</dbReference>
<dbReference type="Pfam" id="PF12450">
    <property type="entry name" value="vWF_A"/>
    <property type="match status" value="1"/>
</dbReference>